<keyword evidence="2" id="KW-1185">Reference proteome</keyword>
<dbReference type="Proteomes" id="UP000663859">
    <property type="component" value="Unassembled WGS sequence"/>
</dbReference>
<organism evidence="1 2">
    <name type="scientific">Candidatus Methylacidithermus pantelleriae</name>
    <dbReference type="NCBI Taxonomy" id="2744239"/>
    <lineage>
        <taxon>Bacteria</taxon>
        <taxon>Pseudomonadati</taxon>
        <taxon>Verrucomicrobiota</taxon>
        <taxon>Methylacidiphilae</taxon>
        <taxon>Methylacidiphilales</taxon>
        <taxon>Methylacidiphilaceae</taxon>
        <taxon>Candidatus Methylacidithermus</taxon>
    </lineage>
</organism>
<name>A0A8J2BMC0_9BACT</name>
<reference evidence="1" key="1">
    <citation type="submission" date="2021-02" db="EMBL/GenBank/DDBJ databases">
        <authorList>
            <person name="Cremers G."/>
            <person name="Picone N."/>
        </authorList>
    </citation>
    <scope>NUCLEOTIDE SEQUENCE</scope>
    <source>
        <strain evidence="1">PQ17</strain>
    </source>
</reference>
<evidence type="ECO:0000313" key="1">
    <source>
        <dbReference type="EMBL" id="CAF0698807.1"/>
    </source>
</evidence>
<sequence length="84" mass="9345">MKLPSWRRKPFWGAGKRSVDLKVGVGGKLTRVPGQVARLGPPTSLMVTRANTRKLCGLPGHWYDGLWGADPIRCTGLLFEEKDR</sequence>
<protein>
    <submittedName>
        <fullName evidence="1">Uncharacterized protein</fullName>
    </submittedName>
</protein>
<accession>A0A8J2BMC0</accession>
<evidence type="ECO:0000313" key="2">
    <source>
        <dbReference type="Proteomes" id="UP000663859"/>
    </source>
</evidence>
<proteinExistence type="predicted"/>
<dbReference type="AlphaFoldDB" id="A0A8J2BMC0"/>
<gene>
    <name evidence="1" type="ORF">MPNT_30025</name>
</gene>
<comment type="caution">
    <text evidence="1">The sequence shown here is derived from an EMBL/GenBank/DDBJ whole genome shotgun (WGS) entry which is preliminary data.</text>
</comment>
<dbReference type="EMBL" id="CAJNOB010000023">
    <property type="protein sequence ID" value="CAF0698807.1"/>
    <property type="molecule type" value="Genomic_DNA"/>
</dbReference>